<evidence type="ECO:0000256" key="8">
    <source>
        <dbReference type="ARBA" id="ARBA00023136"/>
    </source>
</evidence>
<comment type="similarity">
    <text evidence="2">Belongs to the DAP10 family.</text>
</comment>
<evidence type="ECO:0000256" key="12">
    <source>
        <dbReference type="ARBA" id="ARBA00031263"/>
    </source>
</evidence>
<dbReference type="CTD" id="10870"/>
<evidence type="ECO:0000256" key="11">
    <source>
        <dbReference type="ARBA" id="ARBA00031053"/>
    </source>
</evidence>
<dbReference type="Proteomes" id="UP000515208">
    <property type="component" value="Unplaced"/>
</dbReference>
<keyword evidence="4" id="KW-0597">Phosphoprotein</keyword>
<dbReference type="KEGG" id="bbis:104995264"/>
<evidence type="ECO:0000256" key="5">
    <source>
        <dbReference type="ARBA" id="ARBA00022692"/>
    </source>
</evidence>
<keyword evidence="15" id="KW-1185">Reference proteome</keyword>
<accession>A0A6P3I686</accession>
<feature type="chain" id="PRO_5027864042" description="Hematopoietic cell signal transducer" evidence="14">
    <location>
        <begin position="19"/>
        <end position="79"/>
    </location>
</feature>
<dbReference type="GO" id="GO:0043548">
    <property type="term" value="F:phosphatidylinositol 3-kinase binding"/>
    <property type="evidence" value="ECO:0007669"/>
    <property type="project" value="InterPro"/>
</dbReference>
<dbReference type="GO" id="GO:0005102">
    <property type="term" value="F:signaling receptor binding"/>
    <property type="evidence" value="ECO:0007669"/>
    <property type="project" value="InterPro"/>
</dbReference>
<evidence type="ECO:0000313" key="16">
    <source>
        <dbReference type="RefSeq" id="XP_010847349.1"/>
    </source>
</evidence>
<gene>
    <name evidence="16" type="primary">HCST</name>
</gene>
<dbReference type="GO" id="GO:0050776">
    <property type="term" value="P:regulation of immune response"/>
    <property type="evidence" value="ECO:0007669"/>
    <property type="project" value="InterPro"/>
</dbReference>
<keyword evidence="6 14" id="KW-0732">Signal</keyword>
<dbReference type="Pfam" id="PF07213">
    <property type="entry name" value="DAP10"/>
    <property type="match status" value="1"/>
</dbReference>
<keyword evidence="5 13" id="KW-0812">Transmembrane</keyword>
<evidence type="ECO:0000256" key="2">
    <source>
        <dbReference type="ARBA" id="ARBA00006724"/>
    </source>
</evidence>
<dbReference type="PANTHER" id="PTHR21409">
    <property type="entry name" value="HEMATOPOIETIC CELL SIGNAL TRANSDUCER"/>
    <property type="match status" value="1"/>
</dbReference>
<evidence type="ECO:0000256" key="4">
    <source>
        <dbReference type="ARBA" id="ARBA00022553"/>
    </source>
</evidence>
<evidence type="ECO:0000313" key="15">
    <source>
        <dbReference type="Proteomes" id="UP000515208"/>
    </source>
</evidence>
<dbReference type="SMR" id="A0A6P3I686"/>
<evidence type="ECO:0000256" key="10">
    <source>
        <dbReference type="ARBA" id="ARBA00023180"/>
    </source>
</evidence>
<keyword evidence="10" id="KW-0325">Glycoprotein</keyword>
<evidence type="ECO:0000256" key="6">
    <source>
        <dbReference type="ARBA" id="ARBA00022729"/>
    </source>
</evidence>
<evidence type="ECO:0000256" key="13">
    <source>
        <dbReference type="SAM" id="Phobius"/>
    </source>
</evidence>
<evidence type="ECO:0000256" key="1">
    <source>
        <dbReference type="ARBA" id="ARBA00004479"/>
    </source>
</evidence>
<dbReference type="GO" id="GO:0051897">
    <property type="term" value="P:positive regulation of phosphatidylinositol 3-kinase/protein kinase B signal transduction"/>
    <property type="evidence" value="ECO:0007669"/>
    <property type="project" value="InterPro"/>
</dbReference>
<dbReference type="OrthoDB" id="8670797at2759"/>
<dbReference type="GO" id="GO:0016020">
    <property type="term" value="C:membrane"/>
    <property type="evidence" value="ECO:0007669"/>
    <property type="project" value="UniProtKB-SubCell"/>
</dbReference>
<dbReference type="GeneID" id="104995264"/>
<proteinExistence type="inferred from homology"/>
<sequence length="79" mass="8218">MVPPGNILFLLLLPVATAQMTPGSCSGCGPLSLPLLAGLVAADAVVSLLIVVVVFVCARLRSRPTQEDDKIYINMPGRG</sequence>
<protein>
    <recommendedName>
        <fullName evidence="3">Hematopoietic cell signal transducer</fullName>
    </recommendedName>
    <alternativeName>
        <fullName evidence="12">DNAX-activation protein 10</fullName>
    </alternativeName>
    <alternativeName>
        <fullName evidence="11">Membrane protein DAP10</fullName>
    </alternativeName>
</protein>
<keyword evidence="7 13" id="KW-1133">Transmembrane helix</keyword>
<comment type="subcellular location">
    <subcellularLocation>
        <location evidence="1">Membrane</location>
        <topology evidence="1">Single-pass type I membrane protein</topology>
    </subcellularLocation>
</comment>
<keyword evidence="9" id="KW-1015">Disulfide bond</keyword>
<evidence type="ECO:0000256" key="7">
    <source>
        <dbReference type="ARBA" id="ARBA00022989"/>
    </source>
</evidence>
<evidence type="ECO:0000256" key="3">
    <source>
        <dbReference type="ARBA" id="ARBA00018050"/>
    </source>
</evidence>
<organism evidence="15 16">
    <name type="scientific">Bison bison bison</name>
    <name type="common">North American plains bison</name>
    <dbReference type="NCBI Taxonomy" id="43346"/>
    <lineage>
        <taxon>Eukaryota</taxon>
        <taxon>Metazoa</taxon>
        <taxon>Chordata</taxon>
        <taxon>Craniata</taxon>
        <taxon>Vertebrata</taxon>
        <taxon>Euteleostomi</taxon>
        <taxon>Mammalia</taxon>
        <taxon>Eutheria</taxon>
        <taxon>Laurasiatheria</taxon>
        <taxon>Artiodactyla</taxon>
        <taxon>Ruminantia</taxon>
        <taxon>Pecora</taxon>
        <taxon>Bovidae</taxon>
        <taxon>Bovinae</taxon>
        <taxon>Bison</taxon>
    </lineage>
</organism>
<name>A0A6P3I686_BISBB</name>
<feature type="signal peptide" evidence="14">
    <location>
        <begin position="1"/>
        <end position="18"/>
    </location>
</feature>
<dbReference type="PANTHER" id="PTHR21409:SF1">
    <property type="entry name" value="HEMATOPOIETIC CELL SIGNAL TRANSDUCER"/>
    <property type="match status" value="1"/>
</dbReference>
<evidence type="ECO:0000256" key="9">
    <source>
        <dbReference type="ARBA" id="ARBA00023157"/>
    </source>
</evidence>
<evidence type="ECO:0000256" key="14">
    <source>
        <dbReference type="SAM" id="SignalP"/>
    </source>
</evidence>
<dbReference type="RefSeq" id="XP_010847349.1">
    <property type="nucleotide sequence ID" value="XM_010849047.1"/>
</dbReference>
<dbReference type="InterPro" id="IPR009861">
    <property type="entry name" value="HCST"/>
</dbReference>
<keyword evidence="8 13" id="KW-0472">Membrane</keyword>
<feature type="transmembrane region" description="Helical" evidence="13">
    <location>
        <begin position="35"/>
        <end position="58"/>
    </location>
</feature>
<reference evidence="16" key="1">
    <citation type="submission" date="2025-08" db="UniProtKB">
        <authorList>
            <consortium name="RefSeq"/>
        </authorList>
    </citation>
    <scope>IDENTIFICATION</scope>
    <source>
        <tissue evidence="16">Blood</tissue>
    </source>
</reference>
<dbReference type="AlphaFoldDB" id="A0A6P3I686"/>